<comment type="similarity">
    <text evidence="2 6">Belongs to the class-I pyridoxal-phosphate-dependent aminotransferase family.</text>
</comment>
<dbReference type="GO" id="GO:0008483">
    <property type="term" value="F:transaminase activity"/>
    <property type="evidence" value="ECO:0007669"/>
    <property type="project" value="UniProtKB-KW"/>
</dbReference>
<feature type="domain" description="Aminotransferase class I/classII large" evidence="7">
    <location>
        <begin position="14"/>
        <end position="371"/>
    </location>
</feature>
<dbReference type="InterPro" id="IPR015422">
    <property type="entry name" value="PyrdxlP-dep_Trfase_small"/>
</dbReference>
<dbReference type="RefSeq" id="WP_379018941.1">
    <property type="nucleotide sequence ID" value="NZ_JBHRTA010000004.1"/>
</dbReference>
<evidence type="ECO:0000313" key="9">
    <source>
        <dbReference type="Proteomes" id="UP001595526"/>
    </source>
</evidence>
<organism evidence="8 9">
    <name type="scientific">Parapedobacter deserti</name>
    <dbReference type="NCBI Taxonomy" id="1912957"/>
    <lineage>
        <taxon>Bacteria</taxon>
        <taxon>Pseudomonadati</taxon>
        <taxon>Bacteroidota</taxon>
        <taxon>Sphingobacteriia</taxon>
        <taxon>Sphingobacteriales</taxon>
        <taxon>Sphingobacteriaceae</taxon>
        <taxon>Parapedobacter</taxon>
    </lineage>
</organism>
<dbReference type="InterPro" id="IPR015421">
    <property type="entry name" value="PyrdxlP-dep_Trfase_major"/>
</dbReference>
<dbReference type="PROSITE" id="PS00105">
    <property type="entry name" value="AA_TRANSFER_CLASS_1"/>
    <property type="match status" value="1"/>
</dbReference>
<keyword evidence="4 6" id="KW-0808">Transferase</keyword>
<dbReference type="InterPro" id="IPR004839">
    <property type="entry name" value="Aminotransferase_I/II_large"/>
</dbReference>
<evidence type="ECO:0000256" key="2">
    <source>
        <dbReference type="ARBA" id="ARBA00007441"/>
    </source>
</evidence>
<comment type="caution">
    <text evidence="8">The sequence shown here is derived from an EMBL/GenBank/DDBJ whole genome shotgun (WGS) entry which is preliminary data.</text>
</comment>
<comment type="cofactor">
    <cofactor evidence="1 6">
        <name>pyridoxal 5'-phosphate</name>
        <dbReference type="ChEBI" id="CHEBI:597326"/>
    </cofactor>
</comment>
<name>A0ABV7JDQ9_9SPHI</name>
<keyword evidence="3 6" id="KW-0032">Aminotransferase</keyword>
<evidence type="ECO:0000256" key="5">
    <source>
        <dbReference type="ARBA" id="ARBA00022898"/>
    </source>
</evidence>
<reference evidence="9" key="1">
    <citation type="journal article" date="2019" name="Int. J. Syst. Evol. Microbiol.">
        <title>The Global Catalogue of Microorganisms (GCM) 10K type strain sequencing project: providing services to taxonomists for standard genome sequencing and annotation.</title>
        <authorList>
            <consortium name="The Broad Institute Genomics Platform"/>
            <consortium name="The Broad Institute Genome Sequencing Center for Infectious Disease"/>
            <person name="Wu L."/>
            <person name="Ma J."/>
        </authorList>
    </citation>
    <scope>NUCLEOTIDE SEQUENCE [LARGE SCALE GENOMIC DNA]</scope>
    <source>
        <strain evidence="9">KCTC 52416</strain>
    </source>
</reference>
<keyword evidence="9" id="KW-1185">Reference proteome</keyword>
<dbReference type="Proteomes" id="UP001595526">
    <property type="component" value="Unassembled WGS sequence"/>
</dbReference>
<dbReference type="InterPro" id="IPR015424">
    <property type="entry name" value="PyrdxlP-dep_Trfase"/>
</dbReference>
<accession>A0ABV7JDQ9</accession>
<dbReference type="EMBL" id="JBHRTA010000004">
    <property type="protein sequence ID" value="MFC3196230.1"/>
    <property type="molecule type" value="Genomic_DNA"/>
</dbReference>
<evidence type="ECO:0000256" key="4">
    <source>
        <dbReference type="ARBA" id="ARBA00022679"/>
    </source>
</evidence>
<dbReference type="PANTHER" id="PTHR46383:SF1">
    <property type="entry name" value="ASPARTATE AMINOTRANSFERASE"/>
    <property type="match status" value="1"/>
</dbReference>
<dbReference type="CDD" id="cd00609">
    <property type="entry name" value="AAT_like"/>
    <property type="match status" value="1"/>
</dbReference>
<dbReference type="Gene3D" id="3.90.1150.10">
    <property type="entry name" value="Aspartate Aminotransferase, domain 1"/>
    <property type="match status" value="1"/>
</dbReference>
<sequence length="380" mass="41994">MTKLGRELASKGVNVISLSVGEPDFNTPEHVKQAAKEALDENYTRYSPVPGYPELRKAIVNKLKKENGLDYDISQIVVSTGAKQSLSNAILTLINPGDEVIIPTPYWVSYSEMVTLAEGKSVFINTTIESDFKITPEELEAAITPKSKVFMFSSPCNPTGSVYTKAELEGLVRVFERHPDIYIISDEIYEHINFIGKHESIAQFEGIKDRVILINGFSKAFAMTGWRLGYLAANQEIASANDKLQGQTTSGTCSIAQRAGIVALEAGLETVVDMKEAFARRRELVYNLLKDIPGVKTNLPQGAFYFFPDISSFFGKKDLNGNVIRDSANLALYLLNEAHVATVGGDSFGNNNYIRLSYAASDENLREALRRMKEALGKLR</sequence>
<evidence type="ECO:0000256" key="3">
    <source>
        <dbReference type="ARBA" id="ARBA00022576"/>
    </source>
</evidence>
<proteinExistence type="inferred from homology"/>
<evidence type="ECO:0000313" key="8">
    <source>
        <dbReference type="EMBL" id="MFC3196230.1"/>
    </source>
</evidence>
<evidence type="ECO:0000256" key="6">
    <source>
        <dbReference type="RuleBase" id="RU000481"/>
    </source>
</evidence>
<keyword evidence="5" id="KW-0663">Pyridoxal phosphate</keyword>
<dbReference type="EC" id="2.6.1.-" evidence="6"/>
<evidence type="ECO:0000259" key="7">
    <source>
        <dbReference type="Pfam" id="PF00155"/>
    </source>
</evidence>
<dbReference type="InterPro" id="IPR004838">
    <property type="entry name" value="NHTrfase_class1_PyrdxlP-BS"/>
</dbReference>
<dbReference type="Pfam" id="PF00155">
    <property type="entry name" value="Aminotran_1_2"/>
    <property type="match status" value="1"/>
</dbReference>
<gene>
    <name evidence="8" type="ORF">ACFOET_01255</name>
</gene>
<dbReference type="Gene3D" id="3.40.640.10">
    <property type="entry name" value="Type I PLP-dependent aspartate aminotransferase-like (Major domain)"/>
    <property type="match status" value="1"/>
</dbReference>
<dbReference type="PANTHER" id="PTHR46383">
    <property type="entry name" value="ASPARTATE AMINOTRANSFERASE"/>
    <property type="match status" value="1"/>
</dbReference>
<protein>
    <recommendedName>
        <fullName evidence="6">Aminotransferase</fullName>
        <ecNumber evidence="6">2.6.1.-</ecNumber>
    </recommendedName>
</protein>
<dbReference type="InterPro" id="IPR050596">
    <property type="entry name" value="AspAT/PAT-like"/>
</dbReference>
<evidence type="ECO:0000256" key="1">
    <source>
        <dbReference type="ARBA" id="ARBA00001933"/>
    </source>
</evidence>
<dbReference type="SUPFAM" id="SSF53383">
    <property type="entry name" value="PLP-dependent transferases"/>
    <property type="match status" value="1"/>
</dbReference>